<evidence type="ECO:0000259" key="1">
    <source>
        <dbReference type="Pfam" id="PF25109"/>
    </source>
</evidence>
<protein>
    <submittedName>
        <fullName evidence="2">Polynucleotide 5'-kinase and 3'-phosphatase</fullName>
    </submittedName>
</protein>
<dbReference type="InterPro" id="IPR056782">
    <property type="entry name" value="HAD_PNKP"/>
</dbReference>
<proteinExistence type="predicted"/>
<organism evidence="2 3">
    <name type="scientific">Aeromonas phage AS-szw</name>
    <dbReference type="NCBI Taxonomy" id="2026114"/>
    <lineage>
        <taxon>Viruses</taxon>
        <taxon>Duplodnaviria</taxon>
        <taxon>Heunggongvirae</taxon>
        <taxon>Uroviricota</taxon>
        <taxon>Caudoviricetes</taxon>
        <taxon>Pantevenvirales</taxon>
        <taxon>Straboviridae</taxon>
        <taxon>Emmerichvirinae</taxon>
        <taxon>Ceceduovirus</taxon>
        <taxon>Ceceduovirus aszj</taxon>
    </lineage>
</organism>
<dbReference type="SUPFAM" id="SSF56784">
    <property type="entry name" value="HAD-like"/>
    <property type="match status" value="1"/>
</dbReference>
<dbReference type="InterPro" id="IPR036412">
    <property type="entry name" value="HAD-like_sf"/>
</dbReference>
<dbReference type="Gene3D" id="3.40.50.1000">
    <property type="entry name" value="HAD superfamily/HAD-like"/>
    <property type="match status" value="1"/>
</dbReference>
<dbReference type="GO" id="GO:0016301">
    <property type="term" value="F:kinase activity"/>
    <property type="evidence" value="ECO:0007669"/>
    <property type="project" value="UniProtKB-KW"/>
</dbReference>
<sequence length="305" mass="35451">MNAYITIGASSSGKSTWAEMMVKKSQGKMVNINRDDTRRSLFQIKSWKGYNFGKDREALVTDVNWRKVLAAHEAGKQIVISDTNLNEKFRKVMIKELKDLGYNVTLVWFPVPMEELKRRNSTRGGWSVNESVLDRMVAQFDDQWSHFDYYGGGIVVDFEPKVRYTPDESLPMAVIFDVDGTVAEKNDRDPFDWSRVKEDTPRHTVIQYAQLLKYRGYVIIVASGRDGVCMKDTYDWCVKHGMPVDVHIQRKPGDQRSDKIIKEELFWEHIAPYYNVTHCVDDRDQVVKMWRDLGIECFQVQPGDF</sequence>
<dbReference type="InterPro" id="IPR023214">
    <property type="entry name" value="HAD_sf"/>
</dbReference>
<dbReference type="Proteomes" id="UP000230211">
    <property type="component" value="Segment"/>
</dbReference>
<evidence type="ECO:0000313" key="3">
    <source>
        <dbReference type="Proteomes" id="UP000230211"/>
    </source>
</evidence>
<dbReference type="SUPFAM" id="SSF52540">
    <property type="entry name" value="P-loop containing nucleoside triphosphate hydrolases"/>
    <property type="match status" value="1"/>
</dbReference>
<dbReference type="Pfam" id="PF25109">
    <property type="entry name" value="HAD_PNKP"/>
    <property type="match status" value="1"/>
</dbReference>
<keyword evidence="2" id="KW-0418">Kinase</keyword>
<dbReference type="EMBL" id="MF498773">
    <property type="protein sequence ID" value="ATI17525.1"/>
    <property type="molecule type" value="Genomic_DNA"/>
</dbReference>
<evidence type="ECO:0000313" key="2">
    <source>
        <dbReference type="EMBL" id="ATI17525.1"/>
    </source>
</evidence>
<dbReference type="Pfam" id="PF13671">
    <property type="entry name" value="AAA_33"/>
    <property type="match status" value="1"/>
</dbReference>
<accession>A0A291LES1</accession>
<dbReference type="Gene3D" id="3.40.50.300">
    <property type="entry name" value="P-loop containing nucleotide triphosphate hydrolases"/>
    <property type="match status" value="1"/>
</dbReference>
<name>A0A291LES1_9CAUD</name>
<dbReference type="InterPro" id="IPR027417">
    <property type="entry name" value="P-loop_NTPase"/>
</dbReference>
<feature type="domain" description="Polynucleotide kinase PNKP phosphatase" evidence="1">
    <location>
        <begin position="171"/>
        <end position="305"/>
    </location>
</feature>
<reference evidence="2 3" key="1">
    <citation type="submission" date="2017-07" db="EMBL/GenBank/DDBJ databases">
        <title>In vitro design and evaluation of phage cocktails against multidrug-resistant Aeromonas salmonicida.</title>
        <authorList>
            <person name="Chen L."/>
            <person name="Yuan S."/>
            <person name="Ma Y."/>
        </authorList>
    </citation>
    <scope>NUCLEOTIDE SEQUENCE [LARGE SCALE GENOMIC DNA]</scope>
</reference>
<keyword evidence="2" id="KW-0808">Transferase</keyword>